<dbReference type="AlphaFoldDB" id="A0A2P2G1L8"/>
<comment type="caution">
    <text evidence="1">The sequence shown here is derived from an EMBL/GenBank/DDBJ whole genome shotgun (WGS) entry which is preliminary data.</text>
</comment>
<sequence length="227" mass="23708">MGRRIGGAGGGSDPGKGKGTGTLVAATAFVLVVAGGTTGAISIGGGATGSGTAVDSAFSRDLNTRKNAGKKSAKKGRADEAWNRLGLRSIKKTLKSDVKCLAASTDKVREFLLRTPCESLTRSLLLVGDDRGNTAAISVVWVSFHDRADATAFERVERVHGNGDIKPLAPTALNLADVRFTGHHFDSCRDGRVVTVAEAEIMNGHLDNTDLDVLTEVAVWLPNPDAL</sequence>
<dbReference type="Proteomes" id="UP000256220">
    <property type="component" value="Unassembled WGS sequence"/>
</dbReference>
<protein>
    <submittedName>
        <fullName evidence="1">Uncharacterized protein</fullName>
    </submittedName>
</protein>
<accession>A0A2P2G1L8</accession>
<keyword evidence="2" id="KW-1185">Reference proteome</keyword>
<name>A0A2P2G1L8_AMYLU</name>
<reference evidence="1 2" key="1">
    <citation type="journal article" date="2014" name="Genome Announc.">
        <title>Draft Genome Sequence of Amycolatopsis lurida NRRL 2430, Producer of the Glycopeptide Family Antibiotic Ristocetin.</title>
        <authorList>
            <person name="Kwun M.J."/>
            <person name="Hong H.J."/>
        </authorList>
    </citation>
    <scope>NUCLEOTIDE SEQUENCE [LARGE SCALE GENOMIC DNA]</scope>
    <source>
        <strain evidence="1 2">NRRL 2430</strain>
    </source>
</reference>
<gene>
    <name evidence="1" type="ORF">BB31_03970</name>
</gene>
<organism evidence="1 2">
    <name type="scientific">Amycolatopsis lurida NRRL 2430</name>
    <dbReference type="NCBI Taxonomy" id="1460371"/>
    <lineage>
        <taxon>Bacteria</taxon>
        <taxon>Bacillati</taxon>
        <taxon>Actinomycetota</taxon>
        <taxon>Actinomycetes</taxon>
        <taxon>Pseudonocardiales</taxon>
        <taxon>Pseudonocardiaceae</taxon>
        <taxon>Amycolatopsis</taxon>
    </lineage>
</organism>
<evidence type="ECO:0000313" key="1">
    <source>
        <dbReference type="EMBL" id="KFU82864.1"/>
    </source>
</evidence>
<proteinExistence type="predicted"/>
<dbReference type="EMBL" id="JFBM01000002">
    <property type="protein sequence ID" value="KFU82864.1"/>
    <property type="molecule type" value="Genomic_DNA"/>
</dbReference>
<evidence type="ECO:0000313" key="2">
    <source>
        <dbReference type="Proteomes" id="UP000256220"/>
    </source>
</evidence>